<feature type="transmembrane region" description="Helical" evidence="6">
    <location>
        <begin position="196"/>
        <end position="217"/>
    </location>
</feature>
<dbReference type="PANTHER" id="PTHR11266">
    <property type="entry name" value="PEROXISOMAL MEMBRANE PROTEIN 2, PXMP2 MPV17"/>
    <property type="match status" value="1"/>
</dbReference>
<dbReference type="AlphaFoldDB" id="A0A7S0LDH7"/>
<evidence type="ECO:0000256" key="3">
    <source>
        <dbReference type="ARBA" id="ARBA00022692"/>
    </source>
</evidence>
<accession>A0A7S0LDH7</accession>
<keyword evidence="5 6" id="KW-0472">Membrane</keyword>
<sequence>MLTLLTCVAHVHSTCTRAAVLSAGRTSSLSLRRNGALSMLVPLNAEGVAHTSAILSQIMSAAQQMTQSVAQGSMLAIHTYDDALRVHPLMTKVVTAASLAAVGDALAQNVAITLTKEAELFSYDARRGVAFMIWGGAYSGAFQSLWFAWLDAHITEAGARLGIWWAQLCALAELPGALPPPSPTVVAAAKVAVNQFLVVPILYMPLFFAFTGALSGMDATTSLQRARSLYAPILRRNYAFWLPMQYVQFSLVPAKYQIFYLSMAGVLWTAILSSVGGKVQSDSAATAIELASGTSNDFEVREKPAPTVNEISDAVLLGDVTGVVASVVANATDTISPVTATATATVALGLAVAASGGDGGVSSSGGLHAVKVVVDLGIAAQKAGEVASLAAVLGGTAELVTSSADEIVMPENKKDVTAVVGLVDEGLGEDENDI</sequence>
<protein>
    <submittedName>
        <fullName evidence="7">Uncharacterized protein</fullName>
    </submittedName>
</protein>
<dbReference type="GO" id="GO:0005737">
    <property type="term" value="C:cytoplasm"/>
    <property type="evidence" value="ECO:0007669"/>
    <property type="project" value="TreeGrafter"/>
</dbReference>
<dbReference type="InterPro" id="IPR007248">
    <property type="entry name" value="Mpv17_PMP22"/>
</dbReference>
<evidence type="ECO:0000256" key="1">
    <source>
        <dbReference type="ARBA" id="ARBA00004141"/>
    </source>
</evidence>
<keyword evidence="3 6" id="KW-0812">Transmembrane</keyword>
<name>A0A7S0LDH7_9EUKA</name>
<dbReference type="GO" id="GO:0016020">
    <property type="term" value="C:membrane"/>
    <property type="evidence" value="ECO:0007669"/>
    <property type="project" value="UniProtKB-SubCell"/>
</dbReference>
<comment type="subcellular location">
    <subcellularLocation>
        <location evidence="1">Membrane</location>
        <topology evidence="1">Multi-pass membrane protein</topology>
    </subcellularLocation>
</comment>
<evidence type="ECO:0000256" key="4">
    <source>
        <dbReference type="ARBA" id="ARBA00022989"/>
    </source>
</evidence>
<dbReference type="Pfam" id="PF04117">
    <property type="entry name" value="Mpv17_PMP22"/>
    <property type="match status" value="1"/>
</dbReference>
<reference evidence="7" key="1">
    <citation type="submission" date="2021-01" db="EMBL/GenBank/DDBJ databases">
        <authorList>
            <person name="Corre E."/>
            <person name="Pelletier E."/>
            <person name="Niang G."/>
            <person name="Scheremetjew M."/>
            <person name="Finn R."/>
            <person name="Kale V."/>
            <person name="Holt S."/>
            <person name="Cochrane G."/>
            <person name="Meng A."/>
            <person name="Brown T."/>
            <person name="Cohen L."/>
        </authorList>
    </citation>
    <scope>NUCLEOTIDE SEQUENCE</scope>
    <source>
        <strain evidence="7">PLY182g</strain>
    </source>
</reference>
<evidence type="ECO:0000256" key="5">
    <source>
        <dbReference type="ARBA" id="ARBA00023136"/>
    </source>
</evidence>
<keyword evidence="4 6" id="KW-1133">Transmembrane helix</keyword>
<evidence type="ECO:0000256" key="2">
    <source>
        <dbReference type="ARBA" id="ARBA00006824"/>
    </source>
</evidence>
<gene>
    <name evidence="7" type="ORF">CPEL01642_LOCUS13031</name>
</gene>
<evidence type="ECO:0000313" key="7">
    <source>
        <dbReference type="EMBL" id="CAD8609653.1"/>
    </source>
</evidence>
<proteinExistence type="inferred from homology"/>
<dbReference type="PANTHER" id="PTHR11266:SF17">
    <property type="entry name" value="PROTEIN MPV17"/>
    <property type="match status" value="1"/>
</dbReference>
<organism evidence="7">
    <name type="scientific">Coccolithus braarudii</name>
    <dbReference type="NCBI Taxonomy" id="221442"/>
    <lineage>
        <taxon>Eukaryota</taxon>
        <taxon>Haptista</taxon>
        <taxon>Haptophyta</taxon>
        <taxon>Prymnesiophyceae</taxon>
        <taxon>Coccolithales</taxon>
        <taxon>Coccolithaceae</taxon>
        <taxon>Coccolithus</taxon>
    </lineage>
</organism>
<dbReference type="EMBL" id="HBEY01027547">
    <property type="protein sequence ID" value="CAD8609653.1"/>
    <property type="molecule type" value="Transcribed_RNA"/>
</dbReference>
<evidence type="ECO:0000256" key="6">
    <source>
        <dbReference type="SAM" id="Phobius"/>
    </source>
</evidence>
<comment type="similarity">
    <text evidence="2">Belongs to the peroxisomal membrane protein PXMP2/4 family.</text>
</comment>